<dbReference type="Pfam" id="PF00672">
    <property type="entry name" value="HAMP"/>
    <property type="match status" value="1"/>
</dbReference>
<proteinExistence type="predicted"/>
<feature type="domain" description="HAMP" evidence="2">
    <location>
        <begin position="345"/>
        <end position="397"/>
    </location>
</feature>
<dbReference type="Gene3D" id="3.30.450.20">
    <property type="entry name" value="PAS domain"/>
    <property type="match status" value="1"/>
</dbReference>
<evidence type="ECO:0000259" key="2">
    <source>
        <dbReference type="PROSITE" id="PS50885"/>
    </source>
</evidence>
<dbReference type="PROSITE" id="PS50887">
    <property type="entry name" value="GGDEF"/>
    <property type="match status" value="1"/>
</dbReference>
<evidence type="ECO:0000313" key="4">
    <source>
        <dbReference type="EMBL" id="MFC3108064.1"/>
    </source>
</evidence>
<dbReference type="SUPFAM" id="SSF103190">
    <property type="entry name" value="Sensory domain-like"/>
    <property type="match status" value="1"/>
</dbReference>
<dbReference type="PROSITE" id="PS50885">
    <property type="entry name" value="HAMP"/>
    <property type="match status" value="1"/>
</dbReference>
<dbReference type="InterPro" id="IPR048760">
    <property type="entry name" value="VP0354-like_sensor_dom"/>
</dbReference>
<dbReference type="InterPro" id="IPR043128">
    <property type="entry name" value="Rev_trsase/Diguanyl_cyclase"/>
</dbReference>
<feature type="transmembrane region" description="Helical" evidence="1">
    <location>
        <begin position="9"/>
        <end position="29"/>
    </location>
</feature>
<accession>A0ABV7EZF1</accession>
<protein>
    <submittedName>
        <fullName evidence="4">Diguanylate cyclase domain-containing protein</fullName>
        <ecNumber evidence="4">2.7.7.65</ecNumber>
    </submittedName>
</protein>
<dbReference type="RefSeq" id="WP_390331387.1">
    <property type="nucleotide sequence ID" value="NZ_JBHRTP010000024.1"/>
</dbReference>
<dbReference type="CDD" id="cd01949">
    <property type="entry name" value="GGDEF"/>
    <property type="match status" value="1"/>
</dbReference>
<keyword evidence="5" id="KW-1185">Reference proteome</keyword>
<dbReference type="CDD" id="cd06225">
    <property type="entry name" value="HAMP"/>
    <property type="match status" value="1"/>
</dbReference>
<dbReference type="PANTHER" id="PTHR46663">
    <property type="entry name" value="DIGUANYLATE CYCLASE DGCT-RELATED"/>
    <property type="match status" value="1"/>
</dbReference>
<dbReference type="SMART" id="SM00267">
    <property type="entry name" value="GGDEF"/>
    <property type="match status" value="1"/>
</dbReference>
<keyword evidence="1" id="KW-0472">Membrane</keyword>
<comment type="caution">
    <text evidence="4">The sequence shown here is derived from an EMBL/GenBank/DDBJ whole genome shotgun (WGS) entry which is preliminary data.</text>
</comment>
<name>A0ABV7EZF1_9BURK</name>
<organism evidence="4 5">
    <name type="scientific">Undibacterium arcticum</name>
    <dbReference type="NCBI Taxonomy" id="1762892"/>
    <lineage>
        <taxon>Bacteria</taxon>
        <taxon>Pseudomonadati</taxon>
        <taxon>Pseudomonadota</taxon>
        <taxon>Betaproteobacteria</taxon>
        <taxon>Burkholderiales</taxon>
        <taxon>Oxalobacteraceae</taxon>
        <taxon>Undibacterium</taxon>
    </lineage>
</organism>
<keyword evidence="4" id="KW-0808">Transferase</keyword>
<keyword evidence="1" id="KW-0812">Transmembrane</keyword>
<dbReference type="InterPro" id="IPR052163">
    <property type="entry name" value="DGC-Regulatory_Protein"/>
</dbReference>
<evidence type="ECO:0000313" key="5">
    <source>
        <dbReference type="Proteomes" id="UP001595530"/>
    </source>
</evidence>
<dbReference type="Pfam" id="PF21623">
    <property type="entry name" value="HK_sensor_dom_bact"/>
    <property type="match status" value="1"/>
</dbReference>
<keyword evidence="4" id="KW-0548">Nucleotidyltransferase</keyword>
<sequence length="585" mass="64521">MKLGIGLKLGFWLALLGIFSTAVTGYYAYYNSRQLLIKASQDKLLTATQVLAHHFTFTLDDIDADVRFVAALPQVQQIANGDADAARTAESKKQLAGIVSSLLTAHPEYFQIRLIGAKNSGRELVRVDRDETGLSAVSGSSLQEKGHFDYVFESMRLPAGAIYTSKINLNRELGAHHGFDKPTIRIATPVKSSDGKTFGIVVINVDLNGMFDQMRSDITEDIKVLLTNGDGDYLIHPDTSKTFGFDLGRRVLIQDDIKETKRILDGKQDNVVLNTDDKDGAEQASAAAFVRVPYGAQGDQRFVIIGLVAPLKNVLSESRALGFSIIKITLLFILLTIVIALLLSRVLARPLNQMARAVSQFSAGKPISDLPVQRTDEIGLLARNFLSMSSKLNAQVAELQDKQLYLDYLAHHDQLTKLPNRLLFLDRLTHAVDKAQRNCEQLAVLFMDLDRFKEINDSLGHFVGDQVLKIAAARLHECVRQEDTISRLGGDEFTIMIEDVHAAADAVVVAEKIIAAFQQPFVVEQHDFIVSCSIGISIYPQHGEQAEELLRNADAVMYQAKNLGRNNYQLASEEATGVAVAKQTQ</sequence>
<dbReference type="InterPro" id="IPR003660">
    <property type="entry name" value="HAMP_dom"/>
</dbReference>
<dbReference type="InterPro" id="IPR029787">
    <property type="entry name" value="Nucleotide_cyclase"/>
</dbReference>
<dbReference type="EMBL" id="JBHRTP010000024">
    <property type="protein sequence ID" value="MFC3108064.1"/>
    <property type="molecule type" value="Genomic_DNA"/>
</dbReference>
<dbReference type="SUPFAM" id="SSF55073">
    <property type="entry name" value="Nucleotide cyclase"/>
    <property type="match status" value="1"/>
</dbReference>
<dbReference type="Pfam" id="PF00990">
    <property type="entry name" value="GGDEF"/>
    <property type="match status" value="1"/>
</dbReference>
<feature type="domain" description="GGDEF" evidence="3">
    <location>
        <begin position="440"/>
        <end position="573"/>
    </location>
</feature>
<dbReference type="SMART" id="SM00304">
    <property type="entry name" value="HAMP"/>
    <property type="match status" value="1"/>
</dbReference>
<dbReference type="GO" id="GO:0052621">
    <property type="term" value="F:diguanylate cyclase activity"/>
    <property type="evidence" value="ECO:0007669"/>
    <property type="project" value="UniProtKB-EC"/>
</dbReference>
<dbReference type="PANTHER" id="PTHR46663:SF3">
    <property type="entry name" value="SLL0267 PROTEIN"/>
    <property type="match status" value="1"/>
</dbReference>
<dbReference type="NCBIfam" id="TIGR00254">
    <property type="entry name" value="GGDEF"/>
    <property type="match status" value="1"/>
</dbReference>
<dbReference type="CDD" id="cd18773">
    <property type="entry name" value="PDC1_HK_sensor"/>
    <property type="match status" value="1"/>
</dbReference>
<dbReference type="Gene3D" id="3.30.70.270">
    <property type="match status" value="1"/>
</dbReference>
<gene>
    <name evidence="4" type="ORF">ACFOFO_08840</name>
</gene>
<feature type="transmembrane region" description="Helical" evidence="1">
    <location>
        <begin position="320"/>
        <end position="343"/>
    </location>
</feature>
<dbReference type="Gene3D" id="6.10.340.10">
    <property type="match status" value="1"/>
</dbReference>
<evidence type="ECO:0000259" key="3">
    <source>
        <dbReference type="PROSITE" id="PS50887"/>
    </source>
</evidence>
<dbReference type="InterPro" id="IPR029151">
    <property type="entry name" value="Sensor-like_sf"/>
</dbReference>
<dbReference type="SUPFAM" id="SSF158472">
    <property type="entry name" value="HAMP domain-like"/>
    <property type="match status" value="1"/>
</dbReference>
<dbReference type="InterPro" id="IPR000160">
    <property type="entry name" value="GGDEF_dom"/>
</dbReference>
<evidence type="ECO:0000256" key="1">
    <source>
        <dbReference type="SAM" id="Phobius"/>
    </source>
</evidence>
<dbReference type="EC" id="2.7.7.65" evidence="4"/>
<dbReference type="Proteomes" id="UP001595530">
    <property type="component" value="Unassembled WGS sequence"/>
</dbReference>
<keyword evidence="1" id="KW-1133">Transmembrane helix</keyword>
<reference evidence="5" key="1">
    <citation type="journal article" date="2019" name="Int. J. Syst. Evol. Microbiol.">
        <title>The Global Catalogue of Microorganisms (GCM) 10K type strain sequencing project: providing services to taxonomists for standard genome sequencing and annotation.</title>
        <authorList>
            <consortium name="The Broad Institute Genomics Platform"/>
            <consortium name="The Broad Institute Genome Sequencing Center for Infectious Disease"/>
            <person name="Wu L."/>
            <person name="Ma J."/>
        </authorList>
    </citation>
    <scope>NUCLEOTIDE SEQUENCE [LARGE SCALE GENOMIC DNA]</scope>
    <source>
        <strain evidence="5">KCTC 42986</strain>
    </source>
</reference>